<dbReference type="KEGG" id="gmc:GY4MC1_3899"/>
<proteinExistence type="predicted"/>
<geneLocation type="plasmid" evidence="2">
    <name>pGY4MC101</name>
</geneLocation>
<keyword evidence="2" id="KW-0614">Plasmid</keyword>
<feature type="transmembrane region" description="Helical" evidence="1">
    <location>
        <begin position="206"/>
        <end position="224"/>
    </location>
</feature>
<dbReference type="PANTHER" id="PTHR37305">
    <property type="entry name" value="INTEGRAL MEMBRANE PROTEIN-RELATED"/>
    <property type="match status" value="1"/>
</dbReference>
<keyword evidence="1" id="KW-0472">Membrane</keyword>
<organism evidence="2">
    <name type="scientific">Geobacillus sp. (strain Y4.1MC1)</name>
    <dbReference type="NCBI Taxonomy" id="581103"/>
    <lineage>
        <taxon>Bacteria</taxon>
        <taxon>Bacillati</taxon>
        <taxon>Bacillota</taxon>
        <taxon>Bacilli</taxon>
        <taxon>Bacillales</taxon>
        <taxon>Anoxybacillaceae</taxon>
        <taxon>Geobacillus</taxon>
    </lineage>
</organism>
<feature type="transmembrane region" description="Helical" evidence="1">
    <location>
        <begin position="103"/>
        <end position="122"/>
    </location>
</feature>
<dbReference type="GO" id="GO:0140359">
    <property type="term" value="F:ABC-type transporter activity"/>
    <property type="evidence" value="ECO:0007669"/>
    <property type="project" value="InterPro"/>
</dbReference>
<feature type="transmembrane region" description="Helical" evidence="1">
    <location>
        <begin position="20"/>
        <end position="40"/>
    </location>
</feature>
<accession>A0A7U4DMN2</accession>
<evidence type="ECO:0008006" key="3">
    <source>
        <dbReference type="Google" id="ProtNLM"/>
    </source>
</evidence>
<dbReference type="EMBL" id="CP002294">
    <property type="protein sequence ID" value="ADP76510.1"/>
    <property type="molecule type" value="Genomic_DNA"/>
</dbReference>
<sequence length="315" mass="35856">MFSLIKNEMVKIFAKKANWIYILILILAVVIGGIIQQKIYGEPSDNWREETQTELNQLKKDLEAAPNEDKEWIMEQIQQKQRYLDENINPNAVSNWHFMNGTVIGMTMLVTLFAVIVSSASVSSEFAEGTIKQLLIRPHQRWVILLSKYISVLIYSIVLLIVLIISGYIVGLILFGSGDFNAKIFETTLDGQQKLAVVGTQFFLKVMYYIPSLLIIMTIAFMLSTLFKSQALAVGIGIFVLFLSSTIGGVIVLLAEKYTWTKFLIFPHLDLTVYALQEKILQDVTLPMSLIILAVYYIIFLLITFTFFQKRDISI</sequence>
<dbReference type="PANTHER" id="PTHR37305:SF1">
    <property type="entry name" value="MEMBRANE PROTEIN"/>
    <property type="match status" value="1"/>
</dbReference>
<dbReference type="GO" id="GO:0005886">
    <property type="term" value="C:plasma membrane"/>
    <property type="evidence" value="ECO:0007669"/>
    <property type="project" value="UniProtKB-SubCell"/>
</dbReference>
<dbReference type="AlphaFoldDB" id="A0A7U4DMN2"/>
<feature type="transmembrane region" description="Helical" evidence="1">
    <location>
        <begin position="231"/>
        <end position="255"/>
    </location>
</feature>
<protein>
    <recommendedName>
        <fullName evidence="3">ABC transporter permease</fullName>
    </recommendedName>
</protein>
<keyword evidence="1" id="KW-1133">Transmembrane helix</keyword>
<dbReference type="Pfam" id="PF12679">
    <property type="entry name" value="ABC2_membrane_2"/>
    <property type="match status" value="1"/>
</dbReference>
<reference evidence="2" key="1">
    <citation type="submission" date="2010-10" db="EMBL/GenBank/DDBJ databases">
        <title>Complete sequence of plasmid of Geobacillus sp. Y4.1MC1.</title>
        <authorList>
            <consortium name="US DOE Joint Genome Institute"/>
            <person name="Lucas S."/>
            <person name="Copeland A."/>
            <person name="Lapidus A."/>
            <person name="Cheng J.-F."/>
            <person name="Bruce D."/>
            <person name="Goodwin L."/>
            <person name="Pitluck S."/>
            <person name="Chertkov O."/>
            <person name="Zhang X."/>
            <person name="Detter J.C."/>
            <person name="Han C."/>
            <person name="Tapia R."/>
            <person name="Land M."/>
            <person name="Hauser L."/>
            <person name="Jeffries C."/>
            <person name="Kyrpides N."/>
            <person name="Ivanova N."/>
            <person name="Ovchinnikova G."/>
            <person name="Brumm P."/>
            <person name="Mead D."/>
            <person name="Woyke T."/>
        </authorList>
    </citation>
    <scope>NUCLEOTIDE SEQUENCE [LARGE SCALE GENOMIC DNA]</scope>
    <source>
        <strain evidence="2">Y4.1MC1</strain>
        <plasmid evidence="2">pGY4MC101</plasmid>
    </source>
</reference>
<keyword evidence="1" id="KW-0812">Transmembrane</keyword>
<gene>
    <name evidence="2" type="ORF">GY4MC1_3899</name>
</gene>
<evidence type="ECO:0000313" key="2">
    <source>
        <dbReference type="EMBL" id="ADP76510.1"/>
    </source>
</evidence>
<name>A0A7U4DMN2_GEOS0</name>
<evidence type="ECO:0000256" key="1">
    <source>
        <dbReference type="SAM" id="Phobius"/>
    </source>
</evidence>
<feature type="transmembrane region" description="Helical" evidence="1">
    <location>
        <begin position="286"/>
        <end position="308"/>
    </location>
</feature>
<feature type="transmembrane region" description="Helical" evidence="1">
    <location>
        <begin position="142"/>
        <end position="175"/>
    </location>
</feature>